<reference evidence="2" key="1">
    <citation type="submission" date="2015-01" db="EMBL/GenBank/DDBJ databases">
        <authorList>
            <person name="Durling Mikael"/>
        </authorList>
    </citation>
    <scope>NUCLEOTIDE SEQUENCE</scope>
</reference>
<dbReference type="GO" id="GO:0003824">
    <property type="term" value="F:catalytic activity"/>
    <property type="evidence" value="ECO:0007669"/>
    <property type="project" value="InterPro"/>
</dbReference>
<feature type="region of interest" description="Disordered" evidence="1">
    <location>
        <begin position="1"/>
        <end position="25"/>
    </location>
</feature>
<dbReference type="GO" id="GO:0009116">
    <property type="term" value="P:nucleoside metabolic process"/>
    <property type="evidence" value="ECO:0007669"/>
    <property type="project" value="InterPro"/>
</dbReference>
<protein>
    <recommendedName>
        <fullName evidence="3">Nucleoside phosphorylase domain-containing protein</fullName>
    </recommendedName>
</protein>
<feature type="compositionally biased region" description="Polar residues" evidence="1">
    <location>
        <begin position="14"/>
        <end position="25"/>
    </location>
</feature>
<organism evidence="2">
    <name type="scientific">Bionectria ochroleuca</name>
    <name type="common">Gliocladium roseum</name>
    <dbReference type="NCBI Taxonomy" id="29856"/>
    <lineage>
        <taxon>Eukaryota</taxon>
        <taxon>Fungi</taxon>
        <taxon>Dikarya</taxon>
        <taxon>Ascomycota</taxon>
        <taxon>Pezizomycotina</taxon>
        <taxon>Sordariomycetes</taxon>
        <taxon>Hypocreomycetidae</taxon>
        <taxon>Hypocreales</taxon>
        <taxon>Bionectriaceae</taxon>
        <taxon>Clonostachys</taxon>
    </lineage>
</organism>
<dbReference type="InterPro" id="IPR035994">
    <property type="entry name" value="Nucleoside_phosphorylase_sf"/>
</dbReference>
<dbReference type="PANTHER" id="PTHR46082:SF6">
    <property type="entry name" value="AAA+ ATPASE DOMAIN-CONTAINING PROTEIN-RELATED"/>
    <property type="match status" value="1"/>
</dbReference>
<gene>
    <name evidence="2" type="ORF">BN869_000002862_1</name>
</gene>
<dbReference type="Gene3D" id="3.40.50.1580">
    <property type="entry name" value="Nucleoside phosphorylase domain"/>
    <property type="match status" value="1"/>
</dbReference>
<accession>A0A0B7JU80</accession>
<dbReference type="EMBL" id="CDPU01000005">
    <property type="protein sequence ID" value="CEO46807.1"/>
    <property type="molecule type" value="Genomic_DNA"/>
</dbReference>
<evidence type="ECO:0008006" key="3">
    <source>
        <dbReference type="Google" id="ProtNLM"/>
    </source>
</evidence>
<proteinExistence type="predicted"/>
<dbReference type="PANTHER" id="PTHR46082">
    <property type="entry name" value="ATP/GTP-BINDING PROTEIN-RELATED"/>
    <property type="match status" value="1"/>
</dbReference>
<dbReference type="AlphaFoldDB" id="A0A0B7JU80"/>
<evidence type="ECO:0000256" key="1">
    <source>
        <dbReference type="SAM" id="MobiDB-lite"/>
    </source>
</evidence>
<evidence type="ECO:0000313" key="2">
    <source>
        <dbReference type="EMBL" id="CEO46807.1"/>
    </source>
</evidence>
<dbReference type="InterPro" id="IPR053137">
    <property type="entry name" value="NLR-like"/>
</dbReference>
<dbReference type="SUPFAM" id="SSF53167">
    <property type="entry name" value="Purine and uridine phosphorylases"/>
    <property type="match status" value="1"/>
</dbReference>
<name>A0A0B7JU80_BIOOC</name>
<sequence length="271" mass="29620">MFSGQEKNPGKVTQGAQKETSNTSGAKYSAPVDVKGFNIAIYCALPLEADAMVSLFDTIWDKKRYPKTNVDQNSYTFGAIGGQNVVLVHLAGAGKNSAAIAASGCCFSFPSIKLSLVVGICGGVPFGAGGRIERVLGDVIISEGLVQLDLGRRYPDRFARKRTLQENLSRPCVQLRGFLSMLKSSRQLCSLIERTNLYLRDLHSQTDALGKFIYEYPGPGRDVLFPPSYLHKHKTSALCTSWERTCGIEDGICREAETLTCEDLDCETQCD</sequence>